<keyword evidence="3" id="KW-1185">Reference proteome</keyword>
<dbReference type="SMART" id="SM00855">
    <property type="entry name" value="PGAM"/>
    <property type="match status" value="1"/>
</dbReference>
<dbReference type="EC" id="3.1.3.-" evidence="2"/>
<dbReference type="Proteomes" id="UP000557717">
    <property type="component" value="Unassembled WGS sequence"/>
</dbReference>
<dbReference type="Pfam" id="PF00300">
    <property type="entry name" value="His_Phos_1"/>
    <property type="match status" value="1"/>
</dbReference>
<dbReference type="CDD" id="cd07067">
    <property type="entry name" value="HP_PGM_like"/>
    <property type="match status" value="1"/>
</dbReference>
<reference evidence="2 3" key="1">
    <citation type="submission" date="2020-08" db="EMBL/GenBank/DDBJ databases">
        <title>Genomic Encyclopedia of Type Strains, Phase IV (KMG-IV): sequencing the most valuable type-strain genomes for metagenomic binning, comparative biology and taxonomic classification.</title>
        <authorList>
            <person name="Goeker M."/>
        </authorList>
    </citation>
    <scope>NUCLEOTIDE SEQUENCE [LARGE SCALE GENOMIC DNA]</scope>
    <source>
        <strain evidence="2 3">YC6886</strain>
    </source>
</reference>
<sequence>MELILLRHGKAEDHRSEGDFDRRLVDKGMRQARRAARLLGGLDRLPEVVLSSPRIRAKETAEHFCDEVGLGAPVIQSWLDCGMNPEEAMRELAAFSEFERVMIVGHEPDFSMLVESWIECRGGVEVKKGALVGLEVMPPRRGGRLVFLVPPKMVGGS</sequence>
<dbReference type="InterPro" id="IPR013078">
    <property type="entry name" value="His_Pase_superF_clade-1"/>
</dbReference>
<evidence type="ECO:0000313" key="3">
    <source>
        <dbReference type="Proteomes" id="UP000557717"/>
    </source>
</evidence>
<organism evidence="2 3">
    <name type="scientific">Haloferula luteola</name>
    <dbReference type="NCBI Taxonomy" id="595692"/>
    <lineage>
        <taxon>Bacteria</taxon>
        <taxon>Pseudomonadati</taxon>
        <taxon>Verrucomicrobiota</taxon>
        <taxon>Verrucomicrobiia</taxon>
        <taxon>Verrucomicrobiales</taxon>
        <taxon>Verrucomicrobiaceae</taxon>
        <taxon>Haloferula</taxon>
    </lineage>
</organism>
<keyword evidence="2" id="KW-0378">Hydrolase</keyword>
<protein>
    <submittedName>
        <fullName evidence="2">Phosphohistidine phosphatase</fullName>
        <ecNumber evidence="2">3.1.3.-</ecNumber>
    </submittedName>
</protein>
<dbReference type="RefSeq" id="WP_184018974.1">
    <property type="nucleotide sequence ID" value="NZ_JACHFD010000011.1"/>
</dbReference>
<dbReference type="EMBL" id="JACHFD010000011">
    <property type="protein sequence ID" value="MBB5352166.1"/>
    <property type="molecule type" value="Genomic_DNA"/>
</dbReference>
<gene>
    <name evidence="2" type="ORF">HNR46_002409</name>
</gene>
<dbReference type="AlphaFoldDB" id="A0A840V556"/>
<feature type="binding site" evidence="1">
    <location>
        <position position="56"/>
    </location>
    <ligand>
        <name>substrate</name>
    </ligand>
</feature>
<evidence type="ECO:0000313" key="2">
    <source>
        <dbReference type="EMBL" id="MBB5352166.1"/>
    </source>
</evidence>
<accession>A0A840V556</accession>
<dbReference type="SUPFAM" id="SSF53254">
    <property type="entry name" value="Phosphoglycerate mutase-like"/>
    <property type="match status" value="1"/>
</dbReference>
<proteinExistence type="predicted"/>
<dbReference type="Gene3D" id="3.40.50.1240">
    <property type="entry name" value="Phosphoglycerate mutase-like"/>
    <property type="match status" value="1"/>
</dbReference>
<dbReference type="GO" id="GO:0016787">
    <property type="term" value="F:hydrolase activity"/>
    <property type="evidence" value="ECO:0007669"/>
    <property type="project" value="UniProtKB-KW"/>
</dbReference>
<name>A0A840V556_9BACT</name>
<evidence type="ECO:0000256" key="1">
    <source>
        <dbReference type="PIRSR" id="PIRSR613078-2"/>
    </source>
</evidence>
<dbReference type="InterPro" id="IPR029033">
    <property type="entry name" value="His_PPase_superfam"/>
</dbReference>
<comment type="caution">
    <text evidence="2">The sequence shown here is derived from an EMBL/GenBank/DDBJ whole genome shotgun (WGS) entry which is preliminary data.</text>
</comment>